<reference evidence="4" key="1">
    <citation type="submission" date="2017-06" db="EMBL/GenBank/DDBJ databases">
        <authorList>
            <person name="Varghese N."/>
            <person name="Submissions S."/>
        </authorList>
    </citation>
    <scope>NUCLEOTIDE SEQUENCE [LARGE SCALE GENOMIC DNA]</scope>
    <source>
        <strain evidence="4">JAD2</strain>
    </source>
</reference>
<keyword evidence="4" id="KW-1185">Reference proteome</keyword>
<dbReference type="AlphaFoldDB" id="A0A212RUT8"/>
<evidence type="ECO:0000256" key="1">
    <source>
        <dbReference type="ARBA" id="ARBA00022679"/>
    </source>
</evidence>
<keyword evidence="1" id="KW-0808">Transferase</keyword>
<dbReference type="OrthoDB" id="6603449at2"/>
<feature type="domain" description="PTS EIIB type-2" evidence="2">
    <location>
        <begin position="7"/>
        <end position="99"/>
    </location>
</feature>
<dbReference type="Gene3D" id="3.40.50.2300">
    <property type="match status" value="1"/>
</dbReference>
<dbReference type="InterPro" id="IPR013011">
    <property type="entry name" value="PTS_EIIB_2"/>
</dbReference>
<protein>
    <submittedName>
        <fullName evidence="3">PTS system, ascorbate-specific IIB component</fullName>
    </submittedName>
</protein>
<name>A0A212RUT8_9CHLR</name>
<dbReference type="GO" id="GO:0009401">
    <property type="term" value="P:phosphoenolpyruvate-dependent sugar phosphotransferase system"/>
    <property type="evidence" value="ECO:0007669"/>
    <property type="project" value="InterPro"/>
</dbReference>
<accession>A0A212RUT8</accession>
<proteinExistence type="predicted"/>
<sequence>MSGKPPIRVVAACGLGTGTALYLKMTVEEILKKAGIPAVVETADATLAPTISADIIVTGPDLAEMFHQRARAREIVAVTNYGNKAEIQEKLLAAVRRLEG</sequence>
<dbReference type="SUPFAM" id="SSF52794">
    <property type="entry name" value="PTS system IIB component-like"/>
    <property type="match status" value="1"/>
</dbReference>
<dbReference type="InParanoid" id="A0A212RUT8"/>
<evidence type="ECO:0000259" key="2">
    <source>
        <dbReference type="PROSITE" id="PS51099"/>
    </source>
</evidence>
<dbReference type="InterPro" id="IPR036095">
    <property type="entry name" value="PTS_EIIB-like_sf"/>
</dbReference>
<organism evidence="3 4">
    <name type="scientific">Thermoflexus hugenholtzii JAD2</name>
    <dbReference type="NCBI Taxonomy" id="877466"/>
    <lineage>
        <taxon>Bacteria</taxon>
        <taxon>Bacillati</taxon>
        <taxon>Chloroflexota</taxon>
        <taxon>Thermoflexia</taxon>
        <taxon>Thermoflexales</taxon>
        <taxon>Thermoflexaceae</taxon>
        <taxon>Thermoflexus</taxon>
    </lineage>
</organism>
<dbReference type="GO" id="GO:0008982">
    <property type="term" value="F:protein-N(PI)-phosphohistidine-sugar phosphotransferase activity"/>
    <property type="evidence" value="ECO:0007669"/>
    <property type="project" value="InterPro"/>
</dbReference>
<dbReference type="RefSeq" id="WP_159461795.1">
    <property type="nucleotide sequence ID" value="NZ_FYEK01000078.1"/>
</dbReference>
<evidence type="ECO:0000313" key="3">
    <source>
        <dbReference type="EMBL" id="SNB76307.1"/>
    </source>
</evidence>
<evidence type="ECO:0000313" key="4">
    <source>
        <dbReference type="Proteomes" id="UP000197025"/>
    </source>
</evidence>
<dbReference type="InterPro" id="IPR003501">
    <property type="entry name" value="PTS_EIIB_2/3"/>
</dbReference>
<dbReference type="CDD" id="cd05563">
    <property type="entry name" value="PTS_IIB_ascorbate"/>
    <property type="match status" value="1"/>
</dbReference>
<gene>
    <name evidence="3" type="ORF">SAMN02746019_00028520</name>
</gene>
<dbReference type="PROSITE" id="PS51099">
    <property type="entry name" value="PTS_EIIB_TYPE_2"/>
    <property type="match status" value="1"/>
</dbReference>
<dbReference type="EMBL" id="FYEK01000078">
    <property type="protein sequence ID" value="SNB76307.1"/>
    <property type="molecule type" value="Genomic_DNA"/>
</dbReference>
<dbReference type="Pfam" id="PF02302">
    <property type="entry name" value="PTS_IIB"/>
    <property type="match status" value="1"/>
</dbReference>
<dbReference type="Proteomes" id="UP000197025">
    <property type="component" value="Unassembled WGS sequence"/>
</dbReference>